<accession>A0ABW6PR02</accession>
<dbReference type="RefSeq" id="WP_083885023.1">
    <property type="nucleotide sequence ID" value="NZ_JBIAMX010000011.1"/>
</dbReference>
<reference evidence="2 3" key="1">
    <citation type="submission" date="2024-10" db="EMBL/GenBank/DDBJ databases">
        <title>The Natural Products Discovery Center: Release of the First 8490 Sequenced Strains for Exploring Actinobacteria Biosynthetic Diversity.</title>
        <authorList>
            <person name="Kalkreuter E."/>
            <person name="Kautsar S.A."/>
            <person name="Yang D."/>
            <person name="Bader C.D."/>
            <person name="Teijaro C.N."/>
            <person name="Fluegel L."/>
            <person name="Davis C.M."/>
            <person name="Simpson J.R."/>
            <person name="Lauterbach L."/>
            <person name="Steele A.D."/>
            <person name="Gui C."/>
            <person name="Meng S."/>
            <person name="Li G."/>
            <person name="Viehrig K."/>
            <person name="Ye F."/>
            <person name="Su P."/>
            <person name="Kiefer A.F."/>
            <person name="Nichols A."/>
            <person name="Cepeda A.J."/>
            <person name="Yan W."/>
            <person name="Fan B."/>
            <person name="Jiang Y."/>
            <person name="Adhikari A."/>
            <person name="Zheng C.-J."/>
            <person name="Schuster L."/>
            <person name="Cowan T.M."/>
            <person name="Smanski M.J."/>
            <person name="Chevrette M.G."/>
            <person name="De Carvalho L.P.S."/>
            <person name="Shen B."/>
        </authorList>
    </citation>
    <scope>NUCLEOTIDE SEQUENCE [LARGE SCALE GENOMIC DNA]</scope>
    <source>
        <strain evidence="2 3">NPDC004045</strain>
    </source>
</reference>
<organism evidence="2 3">
    <name type="scientific">Nocardia thailandica</name>
    <dbReference type="NCBI Taxonomy" id="257275"/>
    <lineage>
        <taxon>Bacteria</taxon>
        <taxon>Bacillati</taxon>
        <taxon>Actinomycetota</taxon>
        <taxon>Actinomycetes</taxon>
        <taxon>Mycobacteriales</taxon>
        <taxon>Nocardiaceae</taxon>
        <taxon>Nocardia</taxon>
    </lineage>
</organism>
<dbReference type="InterPro" id="IPR035930">
    <property type="entry name" value="FomD-like_sf"/>
</dbReference>
<dbReference type="Pfam" id="PF04167">
    <property type="entry name" value="DUF402"/>
    <property type="match status" value="1"/>
</dbReference>
<evidence type="ECO:0000313" key="2">
    <source>
        <dbReference type="EMBL" id="MFF0544842.1"/>
    </source>
</evidence>
<dbReference type="Proteomes" id="UP001601444">
    <property type="component" value="Unassembled WGS sequence"/>
</dbReference>
<comment type="caution">
    <text evidence="2">The sequence shown here is derived from an EMBL/GenBank/DDBJ whole genome shotgun (WGS) entry which is preliminary data.</text>
</comment>
<name>A0ABW6PR02_9NOCA</name>
<evidence type="ECO:0000313" key="3">
    <source>
        <dbReference type="Proteomes" id="UP001601444"/>
    </source>
</evidence>
<keyword evidence="3" id="KW-1185">Reference proteome</keyword>
<evidence type="ECO:0000259" key="1">
    <source>
        <dbReference type="Pfam" id="PF04167"/>
    </source>
</evidence>
<sequence>MSVLLPLLAAAPAVTGLAGYYARDIRGPQTLPAAPPTARPLVEYFDLADLTSTDTRGFVRPVERYEVQPWGLYVSRVTPDPRQRYVESWLLPAQGVRATVAHERPGHHRARDLVLDIGDYEQVGPKRWRATDHYLDVAVRHGHSSRLRGSSELLAAHAAGAVDTARADRAFALATAVLEGLSAHGHDVDRWLGAHGIALTWM</sequence>
<dbReference type="SUPFAM" id="SSF159234">
    <property type="entry name" value="FomD-like"/>
    <property type="match status" value="1"/>
</dbReference>
<dbReference type="Gene3D" id="2.40.380.10">
    <property type="entry name" value="FomD-like"/>
    <property type="match status" value="1"/>
</dbReference>
<feature type="domain" description="DUF402" evidence="1">
    <location>
        <begin position="60"/>
        <end position="186"/>
    </location>
</feature>
<gene>
    <name evidence="2" type="ORF">ACFYTF_18600</name>
</gene>
<protein>
    <submittedName>
        <fullName evidence="2">DUF402 domain-containing protein</fullName>
    </submittedName>
</protein>
<dbReference type="InterPro" id="IPR007295">
    <property type="entry name" value="DUF402"/>
</dbReference>
<proteinExistence type="predicted"/>
<dbReference type="EMBL" id="JBIAMX010000011">
    <property type="protein sequence ID" value="MFF0544842.1"/>
    <property type="molecule type" value="Genomic_DNA"/>
</dbReference>